<name>A0ABQ7QN75_PLUXY</name>
<keyword evidence="2" id="KW-1185">Reference proteome</keyword>
<gene>
    <name evidence="1" type="ORF">JYU34_009114</name>
</gene>
<proteinExistence type="predicted"/>
<evidence type="ECO:0000313" key="1">
    <source>
        <dbReference type="EMBL" id="KAG7306478.1"/>
    </source>
</evidence>
<sequence>MILLVCAATPVLILVLLSLYWRFSHAGRLMAKIPPMKGRRLPVFGNMFDFWVNTGK</sequence>
<dbReference type="EMBL" id="JAHIBW010000012">
    <property type="protein sequence ID" value="KAG7306478.1"/>
    <property type="molecule type" value="Genomic_DNA"/>
</dbReference>
<evidence type="ECO:0008006" key="3">
    <source>
        <dbReference type="Google" id="ProtNLM"/>
    </source>
</evidence>
<organism evidence="1 2">
    <name type="scientific">Plutella xylostella</name>
    <name type="common">Diamondback moth</name>
    <name type="synonym">Plutella maculipennis</name>
    <dbReference type="NCBI Taxonomy" id="51655"/>
    <lineage>
        <taxon>Eukaryota</taxon>
        <taxon>Metazoa</taxon>
        <taxon>Ecdysozoa</taxon>
        <taxon>Arthropoda</taxon>
        <taxon>Hexapoda</taxon>
        <taxon>Insecta</taxon>
        <taxon>Pterygota</taxon>
        <taxon>Neoptera</taxon>
        <taxon>Endopterygota</taxon>
        <taxon>Lepidoptera</taxon>
        <taxon>Glossata</taxon>
        <taxon>Ditrysia</taxon>
        <taxon>Yponomeutoidea</taxon>
        <taxon>Plutellidae</taxon>
        <taxon>Plutella</taxon>
    </lineage>
</organism>
<comment type="caution">
    <text evidence="1">The sequence shown here is derived from an EMBL/GenBank/DDBJ whole genome shotgun (WGS) entry which is preliminary data.</text>
</comment>
<reference evidence="1 2" key="1">
    <citation type="submission" date="2021-06" db="EMBL/GenBank/DDBJ databases">
        <title>A haploid diamondback moth (Plutella xylostella L.) genome assembly resolves 31 chromosomes and identifies a diamide resistance mutation.</title>
        <authorList>
            <person name="Ward C.M."/>
            <person name="Perry K.D."/>
            <person name="Baker G."/>
            <person name="Powis K."/>
            <person name="Heckel D.G."/>
            <person name="Baxter S.W."/>
        </authorList>
    </citation>
    <scope>NUCLEOTIDE SEQUENCE [LARGE SCALE GENOMIC DNA]</scope>
    <source>
        <strain evidence="1 2">LV</strain>
        <tissue evidence="1">Single pupa</tissue>
    </source>
</reference>
<protein>
    <recommendedName>
        <fullName evidence="3">Cytochrome P450</fullName>
    </recommendedName>
</protein>
<accession>A0ABQ7QN75</accession>
<evidence type="ECO:0000313" key="2">
    <source>
        <dbReference type="Proteomes" id="UP000823941"/>
    </source>
</evidence>
<dbReference type="Proteomes" id="UP000823941">
    <property type="component" value="Chromosome 12"/>
</dbReference>